<dbReference type="EMBL" id="JAIVGD010000026">
    <property type="protein sequence ID" value="KAH0740546.1"/>
    <property type="molecule type" value="Genomic_DNA"/>
</dbReference>
<organism evidence="2 3">
    <name type="scientific">Solanum tuberosum</name>
    <name type="common">Potato</name>
    <dbReference type="NCBI Taxonomy" id="4113"/>
    <lineage>
        <taxon>Eukaryota</taxon>
        <taxon>Viridiplantae</taxon>
        <taxon>Streptophyta</taxon>
        <taxon>Embryophyta</taxon>
        <taxon>Tracheophyta</taxon>
        <taxon>Spermatophyta</taxon>
        <taxon>Magnoliopsida</taxon>
        <taxon>eudicotyledons</taxon>
        <taxon>Gunneridae</taxon>
        <taxon>Pentapetalae</taxon>
        <taxon>asterids</taxon>
        <taxon>lamiids</taxon>
        <taxon>Solanales</taxon>
        <taxon>Solanaceae</taxon>
        <taxon>Solanoideae</taxon>
        <taxon>Solaneae</taxon>
        <taxon>Solanum</taxon>
    </lineage>
</organism>
<dbReference type="Proteomes" id="UP000826656">
    <property type="component" value="Unassembled WGS sequence"/>
</dbReference>
<comment type="caution">
    <text evidence="2">The sequence shown here is derived from an EMBL/GenBank/DDBJ whole genome shotgun (WGS) entry which is preliminary data.</text>
</comment>
<evidence type="ECO:0000256" key="1">
    <source>
        <dbReference type="SAM" id="MobiDB-lite"/>
    </source>
</evidence>
<feature type="region of interest" description="Disordered" evidence="1">
    <location>
        <begin position="12"/>
        <end position="32"/>
    </location>
</feature>
<reference evidence="2 3" key="1">
    <citation type="journal article" date="2021" name="bioRxiv">
        <title>Chromosome-scale and haplotype-resolved genome assembly of a tetraploid potato cultivar.</title>
        <authorList>
            <person name="Sun H."/>
            <person name="Jiao W.-B."/>
            <person name="Krause K."/>
            <person name="Campoy J.A."/>
            <person name="Goel M."/>
            <person name="Folz-Donahue K."/>
            <person name="Kukat C."/>
            <person name="Huettel B."/>
            <person name="Schneeberger K."/>
        </authorList>
    </citation>
    <scope>NUCLEOTIDE SEQUENCE [LARGE SCALE GENOMIC DNA]</scope>
    <source>
        <strain evidence="2">SolTubOtavaFocal</strain>
        <tissue evidence="2">Leaves</tissue>
    </source>
</reference>
<name>A0ABQ7U0R1_SOLTU</name>
<gene>
    <name evidence="2" type="ORF">KY290_033589</name>
</gene>
<sequence>MIRCKGFEQCEGKRTRHSGDYGGAPPRSDVKRITSRPFTRIQAQDLQRIQGLFMKMEVLEMVLTTSKDFYALKMAEEVPFGVQGLLGALPNGLGDGPSPPNVTERG</sequence>
<proteinExistence type="predicted"/>
<evidence type="ECO:0000313" key="3">
    <source>
        <dbReference type="Proteomes" id="UP000826656"/>
    </source>
</evidence>
<keyword evidence="3" id="KW-1185">Reference proteome</keyword>
<protein>
    <submittedName>
        <fullName evidence="2">Uncharacterized protein</fullName>
    </submittedName>
</protein>
<accession>A0ABQ7U0R1</accession>
<evidence type="ECO:0000313" key="2">
    <source>
        <dbReference type="EMBL" id="KAH0740546.1"/>
    </source>
</evidence>